<gene>
    <name evidence="1" type="ORF">NCTC12126_05064</name>
</gene>
<protein>
    <submittedName>
        <fullName evidence="1">Uncharacterized protein</fullName>
    </submittedName>
</protein>
<reference evidence="1 2" key="1">
    <citation type="submission" date="2019-03" db="EMBL/GenBank/DDBJ databases">
        <authorList>
            <consortium name="Pathogen Informatics"/>
        </authorList>
    </citation>
    <scope>NUCLEOTIDE SEQUENCE [LARGE SCALE GENOMIC DNA]</scope>
    <source>
        <strain evidence="1 2">NCTC12126</strain>
    </source>
</reference>
<dbReference type="Proteomes" id="UP000351155">
    <property type="component" value="Unassembled WGS sequence"/>
</dbReference>
<sequence length="77" mass="8730">MVDVTHESLAARIAELEAGPRSLKEDFALQAYLMLLPYLVEREIEDSERKASCSHDWWVVAGRTSICLKCGERKLHG</sequence>
<organism evidence="1 2">
    <name type="scientific">Enterobacter cancerogenus</name>
    <dbReference type="NCBI Taxonomy" id="69218"/>
    <lineage>
        <taxon>Bacteria</taxon>
        <taxon>Pseudomonadati</taxon>
        <taxon>Pseudomonadota</taxon>
        <taxon>Gammaproteobacteria</taxon>
        <taxon>Enterobacterales</taxon>
        <taxon>Enterobacteriaceae</taxon>
        <taxon>Enterobacter</taxon>
        <taxon>Enterobacter cloacae complex</taxon>
    </lineage>
</organism>
<evidence type="ECO:0000313" key="2">
    <source>
        <dbReference type="Proteomes" id="UP000351155"/>
    </source>
</evidence>
<name>A0A484ZCY9_9ENTR</name>
<accession>A0A484ZCY9</accession>
<evidence type="ECO:0000313" key="1">
    <source>
        <dbReference type="EMBL" id="VFS43799.1"/>
    </source>
</evidence>
<dbReference type="AlphaFoldDB" id="A0A484ZCY9"/>
<proteinExistence type="predicted"/>
<dbReference type="EMBL" id="CAADIW010000069">
    <property type="protein sequence ID" value="VFS43799.1"/>
    <property type="molecule type" value="Genomic_DNA"/>
</dbReference>